<dbReference type="PANTHER" id="PTHR10566:SF117">
    <property type="entry name" value="UNUSUAL PROTEIN KINASE-RELATED"/>
    <property type="match status" value="1"/>
</dbReference>
<dbReference type="PANTHER" id="PTHR10566">
    <property type="entry name" value="CHAPERONE-ACTIVITY OF BC1 COMPLEX CABC1 -RELATED"/>
    <property type="match status" value="1"/>
</dbReference>
<dbReference type="InterPro" id="IPR004147">
    <property type="entry name" value="ABC1_dom"/>
</dbReference>
<proteinExistence type="inferred from homology"/>
<sequence length="386" mass="43920">MASTIINATANTMLRLLRNRPILVSSSIGLSGLSAHSFMKEWEAENKVKQAQLKTKIANISQDNDNDDILQLPRDYNRCEIERFWKERPVTVACRFISITAELAPILWAYIRDFRLFPFDEMTTTTSTTNDEYLTLQRLHASNVRLALTSLGPAFVKIGQQLSIRPDLLPPIVLAELQKLCDSVEPIADSVALEVLRAELGFETVEQIGETFENLHLVASASLGQVYKATVKDTKEEVALKVQRPDMTRNVSLDLYLLNKYGELVDVITSKFTEQLPFHAAFIDCFAQGSYKELDYENEAKNQEFFKSEFLKRKSNVYVPSVYRQFSSRRVLTTEWVNGVKLADAPKERIRQLIPVGVELFLTQMLDIGVMHCDPHPGNLYVTKKH</sequence>
<organism evidence="3">
    <name type="scientific">Eucampia antarctica</name>
    <dbReference type="NCBI Taxonomy" id="49252"/>
    <lineage>
        <taxon>Eukaryota</taxon>
        <taxon>Sar</taxon>
        <taxon>Stramenopiles</taxon>
        <taxon>Ochrophyta</taxon>
        <taxon>Bacillariophyta</taxon>
        <taxon>Mediophyceae</taxon>
        <taxon>Biddulphiophycidae</taxon>
        <taxon>Hemiaulales</taxon>
        <taxon>Hemiaulaceae</taxon>
        <taxon>Eucampia</taxon>
    </lineage>
</organism>
<dbReference type="PROSITE" id="PS50011">
    <property type="entry name" value="PROTEIN_KINASE_DOM"/>
    <property type="match status" value="1"/>
</dbReference>
<dbReference type="InterPro" id="IPR000719">
    <property type="entry name" value="Prot_kinase_dom"/>
</dbReference>
<evidence type="ECO:0000313" key="3">
    <source>
        <dbReference type="EMBL" id="CAD9665888.1"/>
    </source>
</evidence>
<dbReference type="GO" id="GO:0004672">
    <property type="term" value="F:protein kinase activity"/>
    <property type="evidence" value="ECO:0007669"/>
    <property type="project" value="InterPro"/>
</dbReference>
<evidence type="ECO:0000256" key="1">
    <source>
        <dbReference type="ARBA" id="ARBA00009670"/>
    </source>
</evidence>
<accession>A0A7S2RAX0</accession>
<evidence type="ECO:0000259" key="2">
    <source>
        <dbReference type="PROSITE" id="PS50011"/>
    </source>
</evidence>
<dbReference type="AlphaFoldDB" id="A0A7S2RAX0"/>
<feature type="domain" description="Protein kinase" evidence="2">
    <location>
        <begin position="212"/>
        <end position="386"/>
    </location>
</feature>
<reference evidence="3" key="1">
    <citation type="submission" date="2021-01" db="EMBL/GenBank/DDBJ databases">
        <authorList>
            <person name="Corre E."/>
            <person name="Pelletier E."/>
            <person name="Niang G."/>
            <person name="Scheremetjew M."/>
            <person name="Finn R."/>
            <person name="Kale V."/>
            <person name="Holt S."/>
            <person name="Cochrane G."/>
            <person name="Meng A."/>
            <person name="Brown T."/>
            <person name="Cohen L."/>
        </authorList>
    </citation>
    <scope>NUCLEOTIDE SEQUENCE</scope>
    <source>
        <strain evidence="3">CCMP1452</strain>
    </source>
</reference>
<dbReference type="SUPFAM" id="SSF56112">
    <property type="entry name" value="Protein kinase-like (PK-like)"/>
    <property type="match status" value="1"/>
</dbReference>
<dbReference type="EMBL" id="HBHI01010844">
    <property type="protein sequence ID" value="CAD9665888.1"/>
    <property type="molecule type" value="Transcribed_RNA"/>
</dbReference>
<comment type="similarity">
    <text evidence="1">Belongs to the protein kinase superfamily. ADCK protein kinase family.</text>
</comment>
<dbReference type="Gene3D" id="3.30.200.20">
    <property type="entry name" value="Phosphorylase Kinase, domain 1"/>
    <property type="match status" value="1"/>
</dbReference>
<name>A0A7S2RAX0_9STRA</name>
<dbReference type="InterPro" id="IPR011009">
    <property type="entry name" value="Kinase-like_dom_sf"/>
</dbReference>
<dbReference type="CDD" id="cd05121">
    <property type="entry name" value="ABC1_ADCK3-like"/>
    <property type="match status" value="1"/>
</dbReference>
<dbReference type="InterPro" id="IPR050154">
    <property type="entry name" value="UbiB_kinase"/>
</dbReference>
<protein>
    <recommendedName>
        <fullName evidence="2">Protein kinase domain-containing protein</fullName>
    </recommendedName>
</protein>
<gene>
    <name evidence="3" type="ORF">EANT1437_LOCUS5545</name>
</gene>
<dbReference type="GO" id="GO:0005524">
    <property type="term" value="F:ATP binding"/>
    <property type="evidence" value="ECO:0007669"/>
    <property type="project" value="InterPro"/>
</dbReference>
<dbReference type="Pfam" id="PF03109">
    <property type="entry name" value="ABC1"/>
    <property type="match status" value="1"/>
</dbReference>